<dbReference type="AlphaFoldDB" id="A0A9X3RQR5"/>
<dbReference type="RefSeq" id="WP_269954566.1">
    <property type="nucleotide sequence ID" value="NZ_JAKMUV010000002.1"/>
</dbReference>
<keyword evidence="2" id="KW-1185">Reference proteome</keyword>
<comment type="caution">
    <text evidence="1">The sequence shown here is derived from an EMBL/GenBank/DDBJ whole genome shotgun (WGS) entry which is preliminary data.</text>
</comment>
<accession>A0A9X3RQR5</accession>
<gene>
    <name evidence="1" type="ORF">L8U58_01825</name>
</gene>
<proteinExistence type="predicted"/>
<dbReference type="GeneID" id="301812265"/>
<protein>
    <submittedName>
        <fullName evidence="1">Uncharacterized protein</fullName>
    </submittedName>
</protein>
<evidence type="ECO:0000313" key="2">
    <source>
        <dbReference type="Proteomes" id="UP001146505"/>
    </source>
</evidence>
<dbReference type="Proteomes" id="UP001146505">
    <property type="component" value="Unassembled WGS sequence"/>
</dbReference>
<dbReference type="EMBL" id="JAKMUV010000002">
    <property type="protein sequence ID" value="MCZ9304282.1"/>
    <property type="molecule type" value="Genomic_DNA"/>
</dbReference>
<sequence>MSSSEKSPASATANTSPISDLQDSLLPWASTTEATLAGKLADVELFVELDIDGDELERLTRFYGTFIARQVAAGSTEKALLEACPALTIATLLSRAARFNEVSELPAEYWYGLGLEPTPTRTQLIEGRFAELLSAAGLDPMDGVSGGPDGELGRLFAHVGIASDWVPELIELVDRHRQQGADAATEIDSSEIAAEISRGIVAELADEPRQVGPLCATLPDTAAKLIAPIVEIVTHAAAHPDSWEYTLPPVELPALILEDVIEELRERPVGTEDRRHSVGVAHREDQPRLQLDTLRQRVVLRLPAQPLEVDGKLHTEVRWRVDFDGAPAAFRTMHADNAGRAVSEILDIPVRQPLRKVSVRNANDGQHWQLPLVDNDDPVLVFTIRGADLTGRVSLHHQQVYVVVPAETTAVDPVTGTDIPVLEEQPMKSWNGWVIRLLDLSESLSLHIAKPGEHSPSMVGVRAVDPRQRVQFVEPDDVVGGVETTSGKVIHCESLQVEFPPTISGAAETWYLSVSSYAGPGETGEEVSDEEPLEVPAEGGLFDVFDPEAWESPWVGEYLVRLRGPRNESFRHEYALVEGLSLEMDFSGPSAQTRLPMAGGLSPVTVRLLPGDKPFEKIPPQKLGPTDRFTTTIVETDAGDALPVIVKPSRLRYQLTMQGEDPMWRTDPIEVSARSIDTQTRFRVRPGFRPGMGSKAENRALMGDARVVIRNHHGSPVRTLKLQTIDEVTWFVDLAEAEASLATLTSGSIELEFVEDRRVSVRLARIVPSFDYSATVDGAALSITSDAPDVPVNFGAPGAGAWVWPNTAPWQPATFVELAAAPAGAEGGAIAQGTLPAELVGAGPLSVQLFGRDRFNYLRAPVAAGQHSAVAEAIGYFGAHSEGADEDPWAKLSAFLAGESTELPSDTATLSTLWDVRAGWLRGRFDVLDNLRTALTKNPRESVHAMSQSLVPAADRPAQFILSGLVHSTLVGAEAERSNTPWIAALEILGDLSLVDPEGASELEAQEAQTQEAKAKDKRLRQELKQVAGQAVVQTLDTGRDVSLDTACIDNTTVQIAHMDAAQQQAVLDMFFGKAGVVPGALSDENSRLIAVFETFNKRQELSALLGDPELMKTAVTLLRKVKSANRQLYLSARVRFDKLEGVDTDTPENRWALAPVVSMVFALATRMYAHKKMSSLGKLLDAYPGWAAMARLVPDLVTGDIVMADAMVRGVFGPTV</sequence>
<organism evidence="1 2">
    <name type="scientific">Corynebacterium macclintockiae</name>
    <dbReference type="NCBI Taxonomy" id="2913501"/>
    <lineage>
        <taxon>Bacteria</taxon>
        <taxon>Bacillati</taxon>
        <taxon>Actinomycetota</taxon>
        <taxon>Actinomycetes</taxon>
        <taxon>Mycobacteriales</taxon>
        <taxon>Corynebacteriaceae</taxon>
        <taxon>Corynebacterium</taxon>
    </lineage>
</organism>
<evidence type="ECO:0000313" key="1">
    <source>
        <dbReference type="EMBL" id="MCZ9304282.1"/>
    </source>
</evidence>
<name>A0A9X3RQR5_9CORY</name>
<reference evidence="1" key="1">
    <citation type="submission" date="2022-02" db="EMBL/GenBank/DDBJ databases">
        <title>Corynebacterium sp. from urogenital microbiome.</title>
        <authorList>
            <person name="Cappelli E.A."/>
            <person name="Ribeiro T.G."/>
            <person name="Peixe L."/>
        </authorList>
    </citation>
    <scope>NUCLEOTIDE SEQUENCE</scope>
    <source>
        <strain evidence="1">C9Ua_112</strain>
    </source>
</reference>